<name>A0ABQ9GL81_9NEOP</name>
<feature type="region of interest" description="Disordered" evidence="1">
    <location>
        <begin position="1"/>
        <end position="21"/>
    </location>
</feature>
<gene>
    <name evidence="2" type="ORF">PR048_026390</name>
</gene>
<evidence type="ECO:0000313" key="2">
    <source>
        <dbReference type="EMBL" id="KAJ8872774.1"/>
    </source>
</evidence>
<proteinExistence type="predicted"/>
<evidence type="ECO:0000256" key="1">
    <source>
        <dbReference type="SAM" id="MobiDB-lite"/>
    </source>
</evidence>
<comment type="caution">
    <text evidence="2">The sequence shown here is derived from an EMBL/GenBank/DDBJ whole genome shotgun (WGS) entry which is preliminary data.</text>
</comment>
<dbReference type="Proteomes" id="UP001159363">
    <property type="component" value="Chromosome 10"/>
</dbReference>
<sequence>MHREALGSTHEHGPARHSERLGTGAVNTSVTYLGVGGMVTQWLDCSPPTRPNRVISLAGSLRIFASGNCARRCYRPAGFLRDLPFLPSFHSGAAPYSPHFNCIGSQDLERFANQSSTARNVFAVKFVSTNLPRSIGEPSQRRTDDSLVSAAAVMSSREENVALLMISGTASAATLKCTVNIPGRGPRALSNRRTCCERVHTTSANPFVFVERSASSSHGARVSLGLFANRLATRRPARAVSLLAFHQGEPGSIPSRVTVFSHVGIVLDDAVGQRVSSGISRFPRPFIPALLHTLITLIGSQELAVKIRPNPLTLHSFPVGWAAGRRIGYQALIGYSEFALAVTDLFRIQQKSLLQRLKADIVTAFRREVAHIDGSHAADGISRLPHRWQLTETHSPVPAPNNSSRHNTSLASSARRVAIFLQQGSEKLGRALVPAECLSCGVSPYARGHLRGLLLECGEGQWRVARLPQNPQEYRMSDVLHISLTPAVLTMVCEIQRGFVAQKTAHAFQIQWRGSSWHQRFPPLPRPFAQLT</sequence>
<reference evidence="2 3" key="1">
    <citation type="submission" date="2023-02" db="EMBL/GenBank/DDBJ databases">
        <title>LHISI_Scaffold_Assembly.</title>
        <authorList>
            <person name="Stuart O.P."/>
            <person name="Cleave R."/>
            <person name="Magrath M.J.L."/>
            <person name="Mikheyev A.S."/>
        </authorList>
    </citation>
    <scope>NUCLEOTIDE SEQUENCE [LARGE SCALE GENOMIC DNA]</scope>
    <source>
        <strain evidence="2">Daus_M_001</strain>
        <tissue evidence="2">Leg muscle</tissue>
    </source>
</reference>
<protein>
    <submittedName>
        <fullName evidence="2">Uncharacterized protein</fullName>
    </submittedName>
</protein>
<evidence type="ECO:0000313" key="3">
    <source>
        <dbReference type="Proteomes" id="UP001159363"/>
    </source>
</evidence>
<dbReference type="EMBL" id="JARBHB010000011">
    <property type="protein sequence ID" value="KAJ8872774.1"/>
    <property type="molecule type" value="Genomic_DNA"/>
</dbReference>
<accession>A0ABQ9GL81</accession>
<feature type="compositionally biased region" description="Basic and acidic residues" evidence="1">
    <location>
        <begin position="1"/>
        <end position="20"/>
    </location>
</feature>
<keyword evidence="3" id="KW-1185">Reference proteome</keyword>
<organism evidence="2 3">
    <name type="scientific">Dryococelus australis</name>
    <dbReference type="NCBI Taxonomy" id="614101"/>
    <lineage>
        <taxon>Eukaryota</taxon>
        <taxon>Metazoa</taxon>
        <taxon>Ecdysozoa</taxon>
        <taxon>Arthropoda</taxon>
        <taxon>Hexapoda</taxon>
        <taxon>Insecta</taxon>
        <taxon>Pterygota</taxon>
        <taxon>Neoptera</taxon>
        <taxon>Polyneoptera</taxon>
        <taxon>Phasmatodea</taxon>
        <taxon>Verophasmatodea</taxon>
        <taxon>Anareolatae</taxon>
        <taxon>Phasmatidae</taxon>
        <taxon>Eurycanthinae</taxon>
        <taxon>Dryococelus</taxon>
    </lineage>
</organism>